<gene>
    <name evidence="2" type="ORF">SNAT2548_LOCUS32706</name>
</gene>
<reference evidence="2" key="1">
    <citation type="submission" date="2021-02" db="EMBL/GenBank/DDBJ databases">
        <authorList>
            <person name="Dougan E. K."/>
            <person name="Rhodes N."/>
            <person name="Thang M."/>
            <person name="Chan C."/>
        </authorList>
    </citation>
    <scope>NUCLEOTIDE SEQUENCE</scope>
</reference>
<comment type="caution">
    <text evidence="2">The sequence shown here is derived from an EMBL/GenBank/DDBJ whole genome shotgun (WGS) entry which is preliminary data.</text>
</comment>
<accession>A0A812UJN7</accession>
<keyword evidence="3" id="KW-1185">Reference proteome</keyword>
<protein>
    <submittedName>
        <fullName evidence="2">Uncharacterized protein</fullName>
    </submittedName>
</protein>
<dbReference type="EMBL" id="CAJNDS010002723">
    <property type="protein sequence ID" value="CAE7573583.1"/>
    <property type="molecule type" value="Genomic_DNA"/>
</dbReference>
<name>A0A812UJN7_9DINO</name>
<evidence type="ECO:0000313" key="2">
    <source>
        <dbReference type="EMBL" id="CAE7573583.1"/>
    </source>
</evidence>
<feature type="region of interest" description="Disordered" evidence="1">
    <location>
        <begin position="73"/>
        <end position="108"/>
    </location>
</feature>
<dbReference type="AlphaFoldDB" id="A0A812UJN7"/>
<organism evidence="2 3">
    <name type="scientific">Symbiodinium natans</name>
    <dbReference type="NCBI Taxonomy" id="878477"/>
    <lineage>
        <taxon>Eukaryota</taxon>
        <taxon>Sar</taxon>
        <taxon>Alveolata</taxon>
        <taxon>Dinophyceae</taxon>
        <taxon>Suessiales</taxon>
        <taxon>Symbiodiniaceae</taxon>
        <taxon>Symbiodinium</taxon>
    </lineage>
</organism>
<evidence type="ECO:0000313" key="3">
    <source>
        <dbReference type="Proteomes" id="UP000604046"/>
    </source>
</evidence>
<evidence type="ECO:0000256" key="1">
    <source>
        <dbReference type="SAM" id="MobiDB-lite"/>
    </source>
</evidence>
<proteinExistence type="predicted"/>
<sequence>MLFFKRAQAESSWANHAIGPFTRLQEKAGLLETRQRSEDERLQEAAEALEIGLRAMELAEEIARNIWRDLSGEGSACPVSTSPSTARDEPHVHSPSGPLALTRDDEEQRPMPSQWLRDAYAEIHQVAASVAHAATSATTLGEASPAPAVVEGVLHVRPAAAQALNFEHWFPAGDAAKAHETHVMGEHDPHKPTQKKSSRCCKSALTEQFESQLVTSRGHARAIYQRYLGLQLRVESRMLCRVESRSNSASGLLALHPGRAPWRRGAALRGADGLAAQHHPELRAPKALSMRSAGKKRKQKWVGAVSAVHRVIRSACMPLQGDTNAGPVRVFSSPTGSFALLVNASDGRCQGVTWPLCVEHQLLGKQGQQRHVRLSTKSADIECSDDEPVREVRGIAEDEVQAATCALLYPNKVVTASMMRGCSRKEPLWEGCCYRAGNGCWTSTKREKVFLSI</sequence>
<dbReference type="Proteomes" id="UP000604046">
    <property type="component" value="Unassembled WGS sequence"/>
</dbReference>
<dbReference type="OrthoDB" id="436932at2759"/>